<keyword evidence="16" id="KW-1185">Reference proteome</keyword>
<dbReference type="Proteomes" id="UP001196601">
    <property type="component" value="Unassembled WGS sequence"/>
</dbReference>
<evidence type="ECO:0000256" key="13">
    <source>
        <dbReference type="ARBA" id="ARBA00048610"/>
    </source>
</evidence>
<feature type="domain" description="ABC transporter" evidence="14">
    <location>
        <begin position="6"/>
        <end position="256"/>
    </location>
</feature>
<evidence type="ECO:0000256" key="1">
    <source>
        <dbReference type="ARBA" id="ARBA00004417"/>
    </source>
</evidence>
<comment type="catalytic activity">
    <reaction evidence="13">
        <text>Ni(2+)(out) + ATP + H2O = Ni(2+)(in) + ADP + phosphate + H(+)</text>
        <dbReference type="Rhea" id="RHEA:15557"/>
        <dbReference type="ChEBI" id="CHEBI:15377"/>
        <dbReference type="ChEBI" id="CHEBI:15378"/>
        <dbReference type="ChEBI" id="CHEBI:30616"/>
        <dbReference type="ChEBI" id="CHEBI:43474"/>
        <dbReference type="ChEBI" id="CHEBI:49786"/>
        <dbReference type="ChEBI" id="CHEBI:456216"/>
        <dbReference type="EC" id="7.2.2.11"/>
    </reaction>
    <physiologicalReaction direction="left-to-right" evidence="13">
        <dbReference type="Rhea" id="RHEA:15558"/>
    </physiologicalReaction>
</comment>
<dbReference type="InterPro" id="IPR003593">
    <property type="entry name" value="AAA+_ATPase"/>
</dbReference>
<evidence type="ECO:0000313" key="15">
    <source>
        <dbReference type="EMBL" id="MBS7661984.1"/>
    </source>
</evidence>
<keyword evidence="7" id="KW-1278">Translocase</keyword>
<evidence type="ECO:0000256" key="12">
    <source>
        <dbReference type="ARBA" id="ARBA00044143"/>
    </source>
</evidence>
<dbReference type="SMART" id="SM00382">
    <property type="entry name" value="AAA"/>
    <property type="match status" value="2"/>
</dbReference>
<evidence type="ECO:0000256" key="9">
    <source>
        <dbReference type="ARBA" id="ARBA00023136"/>
    </source>
</evidence>
<dbReference type="InterPro" id="IPR017871">
    <property type="entry name" value="ABC_transporter-like_CS"/>
</dbReference>
<evidence type="ECO:0000256" key="4">
    <source>
        <dbReference type="ARBA" id="ARBA00022475"/>
    </source>
</evidence>
<evidence type="ECO:0000256" key="10">
    <source>
        <dbReference type="ARBA" id="ARBA00038669"/>
    </source>
</evidence>
<keyword evidence="3" id="KW-0813">Transport</keyword>
<dbReference type="NCBIfam" id="TIGR01727">
    <property type="entry name" value="oligo_HPY"/>
    <property type="match status" value="2"/>
</dbReference>
<evidence type="ECO:0000256" key="6">
    <source>
        <dbReference type="ARBA" id="ARBA00022840"/>
    </source>
</evidence>
<dbReference type="PANTHER" id="PTHR43297:SF13">
    <property type="entry name" value="NICKEL ABC TRANSPORTER, ATP-BINDING PROTEIN"/>
    <property type="match status" value="1"/>
</dbReference>
<comment type="caution">
    <text evidence="15">The sequence shown here is derived from an EMBL/GenBank/DDBJ whole genome shotgun (WGS) entry which is preliminary data.</text>
</comment>
<keyword evidence="4" id="KW-1003">Cell membrane</keyword>
<comment type="subcellular location">
    <subcellularLocation>
        <location evidence="1">Cell inner membrane</location>
        <topology evidence="1">Peripheral membrane protein</topology>
    </subcellularLocation>
</comment>
<sequence length="704" mass="76528">MTNPILEIENLSISYFSRAGEIPAVVDFNLTLNPGERIGLVGESGCGKSTVAMAIMQYLGGSAKIVGGSIRYKGQDLARLSAAELRRIRGNEIAMIYQEPMASLNPSLRIGQQLMEVLQYHKRLDRAQAYQQSLEMLGNVHLPDPARVMTAYPHQISGGQQQRVVIAMALLSNPSLLLLDEPTTALDVTVEAGIVELIDEIAARFNTALVYISHNLGLILETCSRVNVMYSGQVVEVGQVRNVFDHMKHPYTKGLFDCIPSATADKHSRPLKPIRGQLPLPHQRPKGCFFGPRCDHFVAGTCDQQPVAVSRVAELDSHAVRCVRWQELALNASQTASPVSPSASQRGELKLSVERMRKYYEVTDSSLRATLQGERVKIVKAVEDISFQAHASETVAVVGESGCGKSTFAKVLMGLETASAGQVRLNGQEIADKPVTARGAEQTRAMQMVFQNPFDTLNPSLSIGSQLGRVIKKFGICSDRAAIQAKVLELLELVKLPAEFANRKPRQLSGGQKQRVAIARAFAGQPSLVVADEPVSALDVSVGAAVTRLLMNIQAEQQTSLVFISHDLSLVRYLADRVVVIYLGNIVEQGSTAEVFSPPYHPYTEALISAIPLADTRVEKKRVILQGEIPSAMNPPTGCPFNARCPRKLGSICEQEKPPVLEASGSHQIACHIPLTELREVAPVYRVIPVQAPAADQPLRVGVA</sequence>
<dbReference type="Pfam" id="PF00005">
    <property type="entry name" value="ABC_tran"/>
    <property type="match status" value="2"/>
</dbReference>
<evidence type="ECO:0000256" key="11">
    <source>
        <dbReference type="ARBA" id="ARBA00039098"/>
    </source>
</evidence>
<keyword evidence="6 15" id="KW-0067">ATP-binding</keyword>
<keyword evidence="5" id="KW-0547">Nucleotide-binding</keyword>
<dbReference type="EC" id="7.2.2.11" evidence="11"/>
<organism evidence="15 16">
    <name type="scientific">Pseudomonas lalucatii</name>
    <dbReference type="NCBI Taxonomy" id="1424203"/>
    <lineage>
        <taxon>Bacteria</taxon>
        <taxon>Pseudomonadati</taxon>
        <taxon>Pseudomonadota</taxon>
        <taxon>Gammaproteobacteria</taxon>
        <taxon>Pseudomonadales</taxon>
        <taxon>Pseudomonadaceae</taxon>
        <taxon>Pseudomonas</taxon>
    </lineage>
</organism>
<evidence type="ECO:0000256" key="7">
    <source>
        <dbReference type="ARBA" id="ARBA00022967"/>
    </source>
</evidence>
<name>A0ABS5Q085_9PSED</name>
<keyword evidence="8" id="KW-0406">Ion transport</keyword>
<evidence type="ECO:0000256" key="3">
    <source>
        <dbReference type="ARBA" id="ARBA00022448"/>
    </source>
</evidence>
<dbReference type="PROSITE" id="PS00211">
    <property type="entry name" value="ABC_TRANSPORTER_1"/>
    <property type="match status" value="2"/>
</dbReference>
<dbReference type="Pfam" id="PF08352">
    <property type="entry name" value="oligo_HPY"/>
    <property type="match status" value="2"/>
</dbReference>
<dbReference type="PROSITE" id="PS50893">
    <property type="entry name" value="ABC_TRANSPORTER_2"/>
    <property type="match status" value="2"/>
</dbReference>
<dbReference type="InterPro" id="IPR013563">
    <property type="entry name" value="Oligopep_ABC_C"/>
</dbReference>
<protein>
    <recommendedName>
        <fullName evidence="12">Nickel import system ATP-binding protein NikD</fullName>
        <ecNumber evidence="11">7.2.2.11</ecNumber>
    </recommendedName>
</protein>
<evidence type="ECO:0000313" key="16">
    <source>
        <dbReference type="Proteomes" id="UP001196601"/>
    </source>
</evidence>
<dbReference type="InterPro" id="IPR050388">
    <property type="entry name" value="ABC_Ni/Peptide_Import"/>
</dbReference>
<comment type="similarity">
    <text evidence="2">Belongs to the ABC transporter superfamily.</text>
</comment>
<dbReference type="PANTHER" id="PTHR43297">
    <property type="entry name" value="OLIGOPEPTIDE TRANSPORT ATP-BINDING PROTEIN APPD"/>
    <property type="match status" value="1"/>
</dbReference>
<dbReference type="InterPro" id="IPR027417">
    <property type="entry name" value="P-loop_NTPase"/>
</dbReference>
<evidence type="ECO:0000256" key="8">
    <source>
        <dbReference type="ARBA" id="ARBA00023065"/>
    </source>
</evidence>
<evidence type="ECO:0000256" key="2">
    <source>
        <dbReference type="ARBA" id="ARBA00005417"/>
    </source>
</evidence>
<dbReference type="NCBIfam" id="NF008453">
    <property type="entry name" value="PRK11308.1"/>
    <property type="match status" value="2"/>
</dbReference>
<reference evidence="15 16" key="1">
    <citation type="journal article" date="2021" name="Syst. Appl. Microbiol.">
        <title>Pseudomonas lalucatii sp. nov. isolated from Vallgornera, a karstic cave in Mallorca, Western Mediterranean.</title>
        <authorList>
            <person name="Busquets A."/>
            <person name="Mulet M."/>
            <person name="Gomila M."/>
            <person name="Garcia-Valdes E."/>
        </authorList>
    </citation>
    <scope>NUCLEOTIDE SEQUENCE [LARGE SCALE GENOMIC DNA]</scope>
    <source>
        <strain evidence="15 16">R1b54</strain>
    </source>
</reference>
<dbReference type="InterPro" id="IPR003439">
    <property type="entry name" value="ABC_transporter-like_ATP-bd"/>
</dbReference>
<dbReference type="GO" id="GO:0005524">
    <property type="term" value="F:ATP binding"/>
    <property type="evidence" value="ECO:0007669"/>
    <property type="project" value="UniProtKB-KW"/>
</dbReference>
<evidence type="ECO:0000256" key="5">
    <source>
        <dbReference type="ARBA" id="ARBA00022741"/>
    </source>
</evidence>
<dbReference type="EMBL" id="JADPMV010000001">
    <property type="protein sequence ID" value="MBS7661984.1"/>
    <property type="molecule type" value="Genomic_DNA"/>
</dbReference>
<gene>
    <name evidence="15" type="ORF">I0D00_08540</name>
</gene>
<keyword evidence="9" id="KW-0472">Membrane</keyword>
<accession>A0ABS5Q085</accession>
<dbReference type="RefSeq" id="WP_213639295.1">
    <property type="nucleotide sequence ID" value="NZ_JADPMV010000001.1"/>
</dbReference>
<dbReference type="SUPFAM" id="SSF52540">
    <property type="entry name" value="P-loop containing nucleoside triphosphate hydrolases"/>
    <property type="match status" value="2"/>
</dbReference>
<dbReference type="Gene3D" id="3.40.50.300">
    <property type="entry name" value="P-loop containing nucleotide triphosphate hydrolases"/>
    <property type="match status" value="2"/>
</dbReference>
<dbReference type="NCBIfam" id="NF007739">
    <property type="entry name" value="PRK10419.1"/>
    <property type="match status" value="2"/>
</dbReference>
<evidence type="ECO:0000259" key="14">
    <source>
        <dbReference type="PROSITE" id="PS50893"/>
    </source>
</evidence>
<proteinExistence type="inferred from homology"/>
<feature type="domain" description="ABC transporter" evidence="14">
    <location>
        <begin position="362"/>
        <end position="608"/>
    </location>
</feature>
<comment type="subunit">
    <text evidence="10">The complex is composed of two ATP-binding proteins (NikD and NikE), two transmembrane proteins (NikB and NikC) and a solute-binding protein (NikA).</text>
</comment>
<dbReference type="CDD" id="cd03257">
    <property type="entry name" value="ABC_NikE_OppD_transporters"/>
    <property type="match status" value="2"/>
</dbReference>